<evidence type="ECO:0000256" key="2">
    <source>
        <dbReference type="ARBA" id="ARBA00022963"/>
    </source>
</evidence>
<keyword evidence="2 4" id="KW-0442">Lipid degradation</keyword>
<evidence type="ECO:0000313" key="7">
    <source>
        <dbReference type="Proteomes" id="UP000076586"/>
    </source>
</evidence>
<feature type="short sequence motif" description="DGA/G" evidence="4">
    <location>
        <begin position="151"/>
        <end position="153"/>
    </location>
</feature>
<feature type="short sequence motif" description="GXSXG" evidence="4">
    <location>
        <begin position="37"/>
        <end position="41"/>
    </location>
</feature>
<keyword evidence="7" id="KW-1185">Reference proteome</keyword>
<sequence>MHEIGMALSGGGIKAIAHLGVLQAMEEHGLKPGIMAGVSAGAIVGALYADGHSPRDIALFFQESKFLQLAKVAVPRKGFISSTRFYRAIGGMLRAQTFEELPMPLVINATDFSDGKPAYFSSGPLLKVIVASSSIPVVMNPVEMNGKQYVDGGIFCNLPARAIRTRCHKLIGVHVNPITTVKPLTSIIEIAERTYHLTVQSNTVEEKQICDLVIEPAKAREFGMFDTSKSLHIFEIGYEAGMRALDKHRNKLEK</sequence>
<reference evidence="7" key="1">
    <citation type="submission" date="2016-04" db="EMBL/GenBank/DDBJ databases">
        <title>Draft genome sequence of Paludibacter jiangxiensis strain NM7.</title>
        <authorList>
            <person name="Qiu Y."/>
            <person name="Matsuura N."/>
            <person name="Ohashi A."/>
            <person name="Tourlousse M.D."/>
            <person name="Sekiguchi Y."/>
        </authorList>
    </citation>
    <scope>NUCLEOTIDE SEQUENCE [LARGE SCALE GENOMIC DNA]</scope>
    <source>
        <strain evidence="7">NM7</strain>
    </source>
</reference>
<dbReference type="AlphaFoldDB" id="A0A170Z9G1"/>
<dbReference type="Gene3D" id="3.40.1090.10">
    <property type="entry name" value="Cytosolic phospholipase A2 catalytic domain"/>
    <property type="match status" value="2"/>
</dbReference>
<feature type="active site" description="Nucleophile" evidence="4">
    <location>
        <position position="39"/>
    </location>
</feature>
<reference evidence="7" key="2">
    <citation type="journal article" date="2017" name="Genome Announc.">
        <title>Draft genome sequence of Paludibacter jiangxiensis NM7(T), a propionate-producing fermentative bacterium.</title>
        <authorList>
            <person name="Qiu Y.-L."/>
            <person name="Tourlousse D.M."/>
            <person name="Matsuura N."/>
            <person name="Ohashi A."/>
            <person name="Sekiguchi Y."/>
        </authorList>
    </citation>
    <scope>NUCLEOTIDE SEQUENCE [LARGE SCALE GENOMIC DNA]</scope>
    <source>
        <strain evidence="7">NM7</strain>
    </source>
</reference>
<comment type="caution">
    <text evidence="6">The sequence shown here is derived from an EMBL/GenBank/DDBJ whole genome shotgun (WGS) entry which is preliminary data.</text>
</comment>
<feature type="active site" description="Proton acceptor" evidence="4">
    <location>
        <position position="151"/>
    </location>
</feature>
<keyword evidence="3 4" id="KW-0443">Lipid metabolism</keyword>
<protein>
    <submittedName>
        <fullName evidence="6">NTE family protein</fullName>
    </submittedName>
</protein>
<evidence type="ECO:0000256" key="1">
    <source>
        <dbReference type="ARBA" id="ARBA00022801"/>
    </source>
</evidence>
<accession>A0A170Z9G1</accession>
<dbReference type="Pfam" id="PF01734">
    <property type="entry name" value="Patatin"/>
    <property type="match status" value="1"/>
</dbReference>
<evidence type="ECO:0000256" key="3">
    <source>
        <dbReference type="ARBA" id="ARBA00023098"/>
    </source>
</evidence>
<dbReference type="GO" id="GO:0016042">
    <property type="term" value="P:lipid catabolic process"/>
    <property type="evidence" value="ECO:0007669"/>
    <property type="project" value="UniProtKB-UniRule"/>
</dbReference>
<evidence type="ECO:0000256" key="4">
    <source>
        <dbReference type="PROSITE-ProRule" id="PRU01161"/>
    </source>
</evidence>
<dbReference type="GO" id="GO:0016787">
    <property type="term" value="F:hydrolase activity"/>
    <property type="evidence" value="ECO:0007669"/>
    <property type="project" value="UniProtKB-UniRule"/>
</dbReference>
<comment type="caution">
    <text evidence="4">Lacks conserved residue(s) required for the propagation of feature annotation.</text>
</comment>
<evidence type="ECO:0000259" key="5">
    <source>
        <dbReference type="PROSITE" id="PS51635"/>
    </source>
</evidence>
<dbReference type="STRING" id="681398.PJIAN_11038"/>
<dbReference type="Proteomes" id="UP000076586">
    <property type="component" value="Unassembled WGS sequence"/>
</dbReference>
<gene>
    <name evidence="6" type="ORF">PJIAN_11038</name>
</gene>
<dbReference type="PROSITE" id="PS51635">
    <property type="entry name" value="PNPLA"/>
    <property type="match status" value="1"/>
</dbReference>
<proteinExistence type="predicted"/>
<dbReference type="EMBL" id="BDCR01000001">
    <property type="protein sequence ID" value="GAT62444.1"/>
    <property type="molecule type" value="Genomic_DNA"/>
</dbReference>
<dbReference type="InterPro" id="IPR016035">
    <property type="entry name" value="Acyl_Trfase/lysoPLipase"/>
</dbReference>
<evidence type="ECO:0000313" key="6">
    <source>
        <dbReference type="EMBL" id="GAT62444.1"/>
    </source>
</evidence>
<dbReference type="InterPro" id="IPR050301">
    <property type="entry name" value="NTE"/>
</dbReference>
<dbReference type="SUPFAM" id="SSF52151">
    <property type="entry name" value="FabD/lysophospholipase-like"/>
    <property type="match status" value="1"/>
</dbReference>
<dbReference type="PANTHER" id="PTHR14226:SF78">
    <property type="entry name" value="SLR0060 PROTEIN"/>
    <property type="match status" value="1"/>
</dbReference>
<organism evidence="6 7">
    <name type="scientific">Paludibacter jiangxiensis</name>
    <dbReference type="NCBI Taxonomy" id="681398"/>
    <lineage>
        <taxon>Bacteria</taxon>
        <taxon>Pseudomonadati</taxon>
        <taxon>Bacteroidota</taxon>
        <taxon>Bacteroidia</taxon>
        <taxon>Bacteroidales</taxon>
        <taxon>Paludibacteraceae</taxon>
        <taxon>Paludibacter</taxon>
    </lineage>
</organism>
<dbReference type="CDD" id="cd07205">
    <property type="entry name" value="Pat_PNPLA6_PNPLA7_NTE1_like"/>
    <property type="match status" value="1"/>
</dbReference>
<dbReference type="PANTHER" id="PTHR14226">
    <property type="entry name" value="NEUROPATHY TARGET ESTERASE/SWISS CHEESE D.MELANOGASTER"/>
    <property type="match status" value="1"/>
</dbReference>
<dbReference type="InterPro" id="IPR002641">
    <property type="entry name" value="PNPLA_dom"/>
</dbReference>
<feature type="domain" description="PNPLA" evidence="5">
    <location>
        <begin position="6"/>
        <end position="164"/>
    </location>
</feature>
<keyword evidence="1 4" id="KW-0378">Hydrolase</keyword>
<name>A0A170Z9G1_9BACT</name>